<dbReference type="EMBL" id="LAYZ01000025">
    <property type="protein sequence ID" value="KKK33358.1"/>
    <property type="molecule type" value="Genomic_DNA"/>
</dbReference>
<gene>
    <name evidence="5" type="ORF">WN59_11425</name>
</gene>
<reference evidence="5 6" key="1">
    <citation type="submission" date="2015-04" db="EMBL/GenBank/DDBJ databases">
        <title>Taxonomic description and genome sequence of Salinicoccus sediminis sp. nov., a novel hyper halotolerant bacterium isolated from marine sediment.</title>
        <authorList>
            <person name="Mathan Kumar R."/>
            <person name="Kaur G."/>
            <person name="Kumar N."/>
            <person name="Kumar A."/>
            <person name="Singh N.K."/>
            <person name="Kaur N."/>
            <person name="Mayilraj S."/>
        </authorList>
    </citation>
    <scope>NUCLEOTIDE SEQUENCE [LARGE SCALE GENOMIC DNA]</scope>
    <source>
        <strain evidence="5 6">SV-16</strain>
    </source>
</reference>
<comment type="caution">
    <text evidence="5">The sequence shown here is derived from an EMBL/GenBank/DDBJ whole genome shotgun (WGS) entry which is preliminary data.</text>
</comment>
<evidence type="ECO:0000256" key="1">
    <source>
        <dbReference type="ARBA" id="ARBA00023015"/>
    </source>
</evidence>
<accession>A0A0M2SGG3</accession>
<dbReference type="GO" id="GO:0003700">
    <property type="term" value="F:DNA-binding transcription factor activity"/>
    <property type="evidence" value="ECO:0007669"/>
    <property type="project" value="InterPro"/>
</dbReference>
<dbReference type="Proteomes" id="UP000034287">
    <property type="component" value="Unassembled WGS sequence"/>
</dbReference>
<name>A0A0M2SGG3_9STAP</name>
<evidence type="ECO:0000256" key="3">
    <source>
        <dbReference type="ARBA" id="ARBA00023163"/>
    </source>
</evidence>
<dbReference type="InterPro" id="IPR039422">
    <property type="entry name" value="MarR/SlyA-like"/>
</dbReference>
<dbReference type="STRING" id="1432562.WN59_11425"/>
<keyword evidence="2" id="KW-0238">DNA-binding</keyword>
<dbReference type="PROSITE" id="PS50995">
    <property type="entry name" value="HTH_MARR_2"/>
    <property type="match status" value="1"/>
</dbReference>
<dbReference type="OrthoDB" id="9799747at2"/>
<dbReference type="AlphaFoldDB" id="A0A0M2SGG3"/>
<feature type="domain" description="HTH marR-type" evidence="4">
    <location>
        <begin position="1"/>
        <end position="143"/>
    </location>
</feature>
<dbReference type="PATRIC" id="fig|1432562.3.peg.2278"/>
<dbReference type="SMART" id="SM00347">
    <property type="entry name" value="HTH_MARR"/>
    <property type="match status" value="1"/>
</dbReference>
<evidence type="ECO:0000313" key="5">
    <source>
        <dbReference type="EMBL" id="KKK33358.1"/>
    </source>
</evidence>
<dbReference type="InterPro" id="IPR036388">
    <property type="entry name" value="WH-like_DNA-bd_sf"/>
</dbReference>
<protein>
    <submittedName>
        <fullName evidence="5">Transcriptional regulator</fullName>
    </submittedName>
</protein>
<evidence type="ECO:0000313" key="6">
    <source>
        <dbReference type="Proteomes" id="UP000034287"/>
    </source>
</evidence>
<keyword evidence="6" id="KW-1185">Reference proteome</keyword>
<dbReference type="Pfam" id="PF01047">
    <property type="entry name" value="MarR"/>
    <property type="match status" value="1"/>
</dbReference>
<dbReference type="PRINTS" id="PR00598">
    <property type="entry name" value="HTHMARR"/>
</dbReference>
<evidence type="ECO:0000259" key="4">
    <source>
        <dbReference type="PROSITE" id="PS50995"/>
    </source>
</evidence>
<dbReference type="PANTHER" id="PTHR33164">
    <property type="entry name" value="TRANSCRIPTIONAL REGULATOR, MARR FAMILY"/>
    <property type="match status" value="1"/>
</dbReference>
<dbReference type="GO" id="GO:0006950">
    <property type="term" value="P:response to stress"/>
    <property type="evidence" value="ECO:0007669"/>
    <property type="project" value="TreeGrafter"/>
</dbReference>
<sequence>MSEEHDNRQLSLKLYIVMHHAFNSMQDQSFKDMKRYGLNPTEFAVMELLYNKGPQQIREIGSRVLLASGSITYVVDKLVNEGYAVKERYEMDRRITYVSLRPRGRKLMDEIFPQHAEQMERITSGLTVIEKRRLTELLKKLGKNVK</sequence>
<dbReference type="GO" id="GO:0003677">
    <property type="term" value="F:DNA binding"/>
    <property type="evidence" value="ECO:0007669"/>
    <property type="project" value="UniProtKB-KW"/>
</dbReference>
<dbReference type="RefSeq" id="WP_046517388.1">
    <property type="nucleotide sequence ID" value="NZ_LAYZ01000025.1"/>
</dbReference>
<evidence type="ECO:0000256" key="2">
    <source>
        <dbReference type="ARBA" id="ARBA00023125"/>
    </source>
</evidence>
<keyword evidence="1" id="KW-0805">Transcription regulation</keyword>
<organism evidence="5 6">
    <name type="scientific">Salinicoccus sediminis</name>
    <dbReference type="NCBI Taxonomy" id="1432562"/>
    <lineage>
        <taxon>Bacteria</taxon>
        <taxon>Bacillati</taxon>
        <taxon>Bacillota</taxon>
        <taxon>Bacilli</taxon>
        <taxon>Bacillales</taxon>
        <taxon>Staphylococcaceae</taxon>
        <taxon>Salinicoccus</taxon>
    </lineage>
</organism>
<keyword evidence="3" id="KW-0804">Transcription</keyword>
<dbReference type="InterPro" id="IPR000835">
    <property type="entry name" value="HTH_MarR-typ"/>
</dbReference>
<dbReference type="PANTHER" id="PTHR33164:SF56">
    <property type="entry name" value="HTH-TYPE TRANSCRIPTIONAL REGULATOR MHQR"/>
    <property type="match status" value="1"/>
</dbReference>
<dbReference type="Gene3D" id="1.10.10.10">
    <property type="entry name" value="Winged helix-like DNA-binding domain superfamily/Winged helix DNA-binding domain"/>
    <property type="match status" value="1"/>
</dbReference>
<proteinExistence type="predicted"/>
<dbReference type="InterPro" id="IPR036390">
    <property type="entry name" value="WH_DNA-bd_sf"/>
</dbReference>
<dbReference type="SUPFAM" id="SSF46785">
    <property type="entry name" value="Winged helix' DNA-binding domain"/>
    <property type="match status" value="1"/>
</dbReference>